<evidence type="ECO:0000313" key="2">
    <source>
        <dbReference type="EMBL" id="RPB04411.1"/>
    </source>
</evidence>
<evidence type="ECO:0000256" key="1">
    <source>
        <dbReference type="SAM" id="SignalP"/>
    </source>
</evidence>
<proteinExistence type="predicted"/>
<evidence type="ECO:0000313" key="3">
    <source>
        <dbReference type="Proteomes" id="UP000276215"/>
    </source>
</evidence>
<keyword evidence="1" id="KW-0732">Signal</keyword>
<evidence type="ECO:0008006" key="4">
    <source>
        <dbReference type="Google" id="ProtNLM"/>
    </source>
</evidence>
<reference evidence="2 3" key="1">
    <citation type="journal article" date="2018" name="Nat. Ecol. Evol.">
        <title>Pezizomycetes genomes reveal the molecular basis of ectomycorrhizal truffle lifestyle.</title>
        <authorList>
            <person name="Murat C."/>
            <person name="Payen T."/>
            <person name="Noel B."/>
            <person name="Kuo A."/>
            <person name="Morin E."/>
            <person name="Chen J."/>
            <person name="Kohler A."/>
            <person name="Krizsan K."/>
            <person name="Balestrini R."/>
            <person name="Da Silva C."/>
            <person name="Montanini B."/>
            <person name="Hainaut M."/>
            <person name="Levati E."/>
            <person name="Barry K.W."/>
            <person name="Belfiori B."/>
            <person name="Cichocki N."/>
            <person name="Clum A."/>
            <person name="Dockter R.B."/>
            <person name="Fauchery L."/>
            <person name="Guy J."/>
            <person name="Iotti M."/>
            <person name="Le Tacon F."/>
            <person name="Lindquist E.A."/>
            <person name="Lipzen A."/>
            <person name="Malagnac F."/>
            <person name="Mello A."/>
            <person name="Molinier V."/>
            <person name="Miyauchi S."/>
            <person name="Poulain J."/>
            <person name="Riccioni C."/>
            <person name="Rubini A."/>
            <person name="Sitrit Y."/>
            <person name="Splivallo R."/>
            <person name="Traeger S."/>
            <person name="Wang M."/>
            <person name="Zifcakova L."/>
            <person name="Wipf D."/>
            <person name="Zambonelli A."/>
            <person name="Paolocci F."/>
            <person name="Nowrousian M."/>
            <person name="Ottonello S."/>
            <person name="Baldrian P."/>
            <person name="Spatafora J.W."/>
            <person name="Henrissat B."/>
            <person name="Nagy L.G."/>
            <person name="Aury J.M."/>
            <person name="Wincker P."/>
            <person name="Grigoriev I.V."/>
            <person name="Bonfante P."/>
            <person name="Martin F.M."/>
        </authorList>
    </citation>
    <scope>NUCLEOTIDE SEQUENCE [LARGE SCALE GENOMIC DNA]</scope>
    <source>
        <strain evidence="2 3">120613-1</strain>
    </source>
</reference>
<name>A0A3N4K7I1_9PEZI</name>
<protein>
    <recommendedName>
        <fullName evidence="4">Secreted protein</fullName>
    </recommendedName>
</protein>
<gene>
    <name evidence="2" type="ORF">L873DRAFT_1350886</name>
</gene>
<feature type="chain" id="PRO_5018245138" description="Secreted protein" evidence="1">
    <location>
        <begin position="22"/>
        <end position="78"/>
    </location>
</feature>
<dbReference type="Proteomes" id="UP000276215">
    <property type="component" value="Unassembled WGS sequence"/>
</dbReference>
<keyword evidence="3" id="KW-1185">Reference proteome</keyword>
<dbReference type="EMBL" id="ML120358">
    <property type="protein sequence ID" value="RPB04411.1"/>
    <property type="molecule type" value="Genomic_DNA"/>
</dbReference>
<organism evidence="2 3">
    <name type="scientific">Choiromyces venosus 120613-1</name>
    <dbReference type="NCBI Taxonomy" id="1336337"/>
    <lineage>
        <taxon>Eukaryota</taxon>
        <taxon>Fungi</taxon>
        <taxon>Dikarya</taxon>
        <taxon>Ascomycota</taxon>
        <taxon>Pezizomycotina</taxon>
        <taxon>Pezizomycetes</taxon>
        <taxon>Pezizales</taxon>
        <taxon>Tuberaceae</taxon>
        <taxon>Choiromyces</taxon>
    </lineage>
</organism>
<sequence length="78" mass="8622">MEFCGFRSLTVFLTFPGVIEAEPYYCFTSGECCGVLYLSYGIFPLPHFVQVGTGAVRVTSRYGPFTSYNTVLGCLLNL</sequence>
<feature type="signal peptide" evidence="1">
    <location>
        <begin position="1"/>
        <end position="21"/>
    </location>
</feature>
<dbReference type="AlphaFoldDB" id="A0A3N4K7I1"/>
<accession>A0A3N4K7I1</accession>